<feature type="compositionally biased region" description="Low complexity" evidence="1">
    <location>
        <begin position="315"/>
        <end position="326"/>
    </location>
</feature>
<sequence>MNNHCKLEKNTTTTTLPHSLPSSLLPPPPHLLLSPPFFPFPLTSSLNLLPLSSPPVALQPRESGPSARPPNASLVHARRDRLSRPCCGPERLSFLPRHLAPRPSLSCTSRVTPRYCVMTSSNCTFIFLILLFSWFPRNVSQTSSSPLGSLVGSYGLASSCSWASPSLSPSAPLCAPRDHRGKGRGSRGRGEKGVSRSGALPKLDLPTDQVCTRKIRMSRGGTRARLSDGSFSTCPGDFVLPFPLLAPLLHRLREGRSQPSAFSYLRLSPPLPRLDLGSGSSPLSLPSLIPFPLPPRSASSRPLLKGAGGPRWRMGVSSSGRSVLSVPKGGDLPTGTSVPDPPVIPTFFLCPPCSRPPSSHAASPAARPGPLGVAECLAVFLRACRSPSRALSDLCSPAPSQNSTLLVCRYVLSLSLVSLCDVCILSHLLSLLSLITTHLCVLTALVHYSSPFPPIIPPVIDLSLSLTRHSFWLSRHQSSHRLSLSLYI</sequence>
<reference evidence="2 3" key="1">
    <citation type="submission" date="2018-04" db="EMBL/GenBank/DDBJ databases">
        <authorList>
            <person name="Zhang X."/>
            <person name="Yuan J."/>
            <person name="Li F."/>
            <person name="Xiang J."/>
        </authorList>
    </citation>
    <scope>NUCLEOTIDE SEQUENCE [LARGE SCALE GENOMIC DNA]</scope>
    <source>
        <tissue evidence="2">Muscle</tissue>
    </source>
</reference>
<name>A0A3R7MSY5_PENVA</name>
<accession>A0A3R7MSY5</accession>
<feature type="region of interest" description="Disordered" evidence="1">
    <location>
        <begin position="167"/>
        <end position="200"/>
    </location>
</feature>
<gene>
    <name evidence="2" type="ORF">C7M84_012801</name>
</gene>
<evidence type="ECO:0000313" key="3">
    <source>
        <dbReference type="Proteomes" id="UP000283509"/>
    </source>
</evidence>
<proteinExistence type="predicted"/>
<evidence type="ECO:0000256" key="1">
    <source>
        <dbReference type="SAM" id="MobiDB-lite"/>
    </source>
</evidence>
<dbReference type="Proteomes" id="UP000283509">
    <property type="component" value="Unassembled WGS sequence"/>
</dbReference>
<dbReference type="EMBL" id="QCYY01002612">
    <property type="protein sequence ID" value="ROT69034.1"/>
    <property type="molecule type" value="Genomic_DNA"/>
</dbReference>
<dbReference type="AlphaFoldDB" id="A0A3R7MSY5"/>
<comment type="caution">
    <text evidence="2">The sequence shown here is derived from an EMBL/GenBank/DDBJ whole genome shotgun (WGS) entry which is preliminary data.</text>
</comment>
<protein>
    <submittedName>
        <fullName evidence="2">Uncharacterized protein</fullName>
    </submittedName>
</protein>
<feature type="region of interest" description="Disordered" evidence="1">
    <location>
        <begin position="302"/>
        <end position="336"/>
    </location>
</feature>
<feature type="region of interest" description="Disordered" evidence="1">
    <location>
        <begin position="57"/>
        <end position="77"/>
    </location>
</feature>
<evidence type="ECO:0000313" key="2">
    <source>
        <dbReference type="EMBL" id="ROT69034.1"/>
    </source>
</evidence>
<reference evidence="2 3" key="2">
    <citation type="submission" date="2019-01" db="EMBL/GenBank/DDBJ databases">
        <title>The decoding of complex shrimp genome reveals the adaptation for benthos swimmer, frequently molting mechanism and breeding impact on genome.</title>
        <authorList>
            <person name="Sun Y."/>
            <person name="Gao Y."/>
            <person name="Yu Y."/>
        </authorList>
    </citation>
    <scope>NUCLEOTIDE SEQUENCE [LARGE SCALE GENOMIC DNA]</scope>
    <source>
        <tissue evidence="2">Muscle</tissue>
    </source>
</reference>
<keyword evidence="3" id="KW-1185">Reference proteome</keyword>
<feature type="compositionally biased region" description="Low complexity" evidence="1">
    <location>
        <begin position="10"/>
        <end position="22"/>
    </location>
</feature>
<feature type="region of interest" description="Disordered" evidence="1">
    <location>
        <begin position="1"/>
        <end position="22"/>
    </location>
</feature>
<organism evidence="2 3">
    <name type="scientific">Penaeus vannamei</name>
    <name type="common">Whiteleg shrimp</name>
    <name type="synonym">Litopenaeus vannamei</name>
    <dbReference type="NCBI Taxonomy" id="6689"/>
    <lineage>
        <taxon>Eukaryota</taxon>
        <taxon>Metazoa</taxon>
        <taxon>Ecdysozoa</taxon>
        <taxon>Arthropoda</taxon>
        <taxon>Crustacea</taxon>
        <taxon>Multicrustacea</taxon>
        <taxon>Malacostraca</taxon>
        <taxon>Eumalacostraca</taxon>
        <taxon>Eucarida</taxon>
        <taxon>Decapoda</taxon>
        <taxon>Dendrobranchiata</taxon>
        <taxon>Penaeoidea</taxon>
        <taxon>Penaeidae</taxon>
        <taxon>Penaeus</taxon>
    </lineage>
</organism>